<dbReference type="AlphaFoldDB" id="A0AAW0G5F9"/>
<dbReference type="InterPro" id="IPR023458">
    <property type="entry name" value="Met-tRNA_ligase_1"/>
</dbReference>
<dbReference type="GO" id="GO:0004825">
    <property type="term" value="F:methionine-tRNA ligase activity"/>
    <property type="evidence" value="ECO:0007669"/>
    <property type="project" value="InterPro"/>
</dbReference>
<dbReference type="GO" id="GO:0006431">
    <property type="term" value="P:methionyl-tRNA aminoacylation"/>
    <property type="evidence" value="ECO:0007669"/>
    <property type="project" value="TreeGrafter"/>
</dbReference>
<gene>
    <name evidence="2" type="ORF">QCA50_010035</name>
</gene>
<dbReference type="Pfam" id="PF19303">
    <property type="entry name" value="Anticodon_3"/>
    <property type="match status" value="1"/>
</dbReference>
<protein>
    <recommendedName>
        <fullName evidence="1">Methionyl-tRNA synthetase anticodon-binding domain-containing protein</fullName>
    </recommendedName>
</protein>
<dbReference type="PANTHER" id="PTHR45765:SF1">
    <property type="entry name" value="METHIONINE--TRNA LIGASE, CYTOPLASMIC"/>
    <property type="match status" value="1"/>
</dbReference>
<dbReference type="GO" id="GO:0005524">
    <property type="term" value="F:ATP binding"/>
    <property type="evidence" value="ECO:0007669"/>
    <property type="project" value="InterPro"/>
</dbReference>
<dbReference type="SUPFAM" id="SSF47323">
    <property type="entry name" value="Anticodon-binding domain of a subclass of class I aminoacyl-tRNA synthetases"/>
    <property type="match status" value="1"/>
</dbReference>
<reference evidence="2 3" key="1">
    <citation type="submission" date="2022-09" db="EMBL/GenBank/DDBJ databases">
        <authorList>
            <person name="Palmer J.M."/>
        </authorList>
    </citation>
    <scope>NUCLEOTIDE SEQUENCE [LARGE SCALE GENOMIC DNA]</scope>
    <source>
        <strain evidence="2 3">DSM 7382</strain>
    </source>
</reference>
<proteinExistence type="predicted"/>
<dbReference type="PANTHER" id="PTHR45765">
    <property type="entry name" value="METHIONINE--TRNA LIGASE"/>
    <property type="match status" value="1"/>
</dbReference>
<evidence type="ECO:0000313" key="3">
    <source>
        <dbReference type="Proteomes" id="UP001385951"/>
    </source>
</evidence>
<dbReference type="Gene3D" id="1.10.730.10">
    <property type="entry name" value="Isoleucyl-tRNA Synthetase, Domain 1"/>
    <property type="match status" value="1"/>
</dbReference>
<feature type="domain" description="Methionyl-tRNA synthetase anticodon-binding" evidence="1">
    <location>
        <begin position="1"/>
        <end position="115"/>
    </location>
</feature>
<keyword evidence="3" id="KW-1185">Reference proteome</keyword>
<dbReference type="InterPro" id="IPR009080">
    <property type="entry name" value="tRNAsynth_Ia_anticodon-bd"/>
</dbReference>
<evidence type="ECO:0000259" key="1">
    <source>
        <dbReference type="Pfam" id="PF19303"/>
    </source>
</evidence>
<name>A0AAW0G5F9_9APHY</name>
<accession>A0AAW0G5F9</accession>
<organism evidence="2 3">
    <name type="scientific">Cerrena zonata</name>
    <dbReference type="NCBI Taxonomy" id="2478898"/>
    <lineage>
        <taxon>Eukaryota</taxon>
        <taxon>Fungi</taxon>
        <taxon>Dikarya</taxon>
        <taxon>Basidiomycota</taxon>
        <taxon>Agaricomycotina</taxon>
        <taxon>Agaricomycetes</taxon>
        <taxon>Polyporales</taxon>
        <taxon>Cerrenaceae</taxon>
        <taxon>Cerrena</taxon>
    </lineage>
</organism>
<sequence length="195" mass="21965">MESVNLRRGLEIAMAISARGNQFLQDNKLDNSLYNNSPNKSDAVVAVGLNLIYLVSAVISPFMPQTRTQISEILNAPPLSITDKFELVLEPGHNIGKAQYLFQRIDEKKVDEWRKLSTPHKKGNRSFGLLAGLSIPPIITKVVLVPSLIQSKYDEIDSIKHDLDYIGWHVRNMEEVKGYKEDDIYVPLYPGLFGV</sequence>
<dbReference type="InterPro" id="IPR041872">
    <property type="entry name" value="Anticodon_Met"/>
</dbReference>
<dbReference type="GO" id="GO:0017101">
    <property type="term" value="C:aminoacyl-tRNA synthetase multienzyme complex"/>
    <property type="evidence" value="ECO:0007669"/>
    <property type="project" value="TreeGrafter"/>
</dbReference>
<dbReference type="GO" id="GO:0005829">
    <property type="term" value="C:cytosol"/>
    <property type="evidence" value="ECO:0007669"/>
    <property type="project" value="TreeGrafter"/>
</dbReference>
<evidence type="ECO:0000313" key="2">
    <source>
        <dbReference type="EMBL" id="KAK7686954.1"/>
    </source>
</evidence>
<dbReference type="Proteomes" id="UP001385951">
    <property type="component" value="Unassembled WGS sequence"/>
</dbReference>
<comment type="caution">
    <text evidence="2">The sequence shown here is derived from an EMBL/GenBank/DDBJ whole genome shotgun (WGS) entry which is preliminary data.</text>
</comment>
<dbReference type="EMBL" id="JASBNA010000015">
    <property type="protein sequence ID" value="KAK7686954.1"/>
    <property type="molecule type" value="Genomic_DNA"/>
</dbReference>